<dbReference type="GO" id="GO:0006431">
    <property type="term" value="P:methionyl-tRNA aminoacylation"/>
    <property type="evidence" value="ECO:0007669"/>
    <property type="project" value="InterPro"/>
</dbReference>
<dbReference type="PANTHER" id="PTHR42918:SF15">
    <property type="entry name" value="LYSINE--TRNA LIGASE, CHLOROPLASTIC_MITOCHONDRIAL"/>
    <property type="match status" value="1"/>
</dbReference>
<dbReference type="GO" id="GO:0016740">
    <property type="term" value="F:transferase activity"/>
    <property type="evidence" value="ECO:0007669"/>
    <property type="project" value="UniProtKB-ARBA"/>
</dbReference>
<comment type="subcellular location">
    <subcellularLocation>
        <location evidence="2 17">Cytoplasm</location>
    </subcellularLocation>
</comment>
<dbReference type="InterPro" id="IPR044136">
    <property type="entry name" value="Lys-tRNA-ligase_II_N"/>
</dbReference>
<evidence type="ECO:0000256" key="18">
    <source>
        <dbReference type="PROSITE-ProRule" id="PRU00209"/>
    </source>
</evidence>
<dbReference type="GO" id="GO:0000287">
    <property type="term" value="F:magnesium ion binding"/>
    <property type="evidence" value="ECO:0007669"/>
    <property type="project" value="UniProtKB-UniRule"/>
</dbReference>
<dbReference type="InterPro" id="IPR045864">
    <property type="entry name" value="aa-tRNA-synth_II/BPL/LPL"/>
</dbReference>
<keyword evidence="6 18" id="KW-0820">tRNA-binding</keyword>
<gene>
    <name evidence="17 22" type="primary">lysS</name>
    <name evidence="22" type="ORF">PGLFYP46_00770</name>
</gene>
<dbReference type="GO" id="GO:0140096">
    <property type="term" value="F:catalytic activity, acting on a protein"/>
    <property type="evidence" value="ECO:0007669"/>
    <property type="project" value="UniProtKB-ARBA"/>
</dbReference>
<evidence type="ECO:0000259" key="20">
    <source>
        <dbReference type="PROSITE" id="PS50862"/>
    </source>
</evidence>
<feature type="domain" description="Aminoacyl-transfer RNA synthetases class-II family profile" evidence="20">
    <location>
        <begin position="174"/>
        <end position="489"/>
    </location>
</feature>
<dbReference type="GO" id="GO:0000049">
    <property type="term" value="F:tRNA binding"/>
    <property type="evidence" value="ECO:0007669"/>
    <property type="project" value="UniProtKB-UniRule"/>
</dbReference>
<organism evidence="22">
    <name type="scientific">Peptoniphilus gorbachii</name>
    <dbReference type="NCBI Taxonomy" id="411567"/>
    <lineage>
        <taxon>Bacteria</taxon>
        <taxon>Bacillati</taxon>
        <taxon>Bacillota</taxon>
        <taxon>Tissierellia</taxon>
        <taxon>Tissierellales</taxon>
        <taxon>Peptoniphilaceae</taxon>
        <taxon>Peptoniphilus</taxon>
    </lineage>
</organism>
<dbReference type="CDD" id="cd00775">
    <property type="entry name" value="LysRS_core"/>
    <property type="match status" value="1"/>
</dbReference>
<feature type="binding site" evidence="17">
    <location>
        <position position="408"/>
    </location>
    <ligand>
        <name>Mg(2+)</name>
        <dbReference type="ChEBI" id="CHEBI:18420"/>
        <label>2</label>
    </ligand>
</feature>
<feature type="binding site" evidence="17">
    <location>
        <position position="408"/>
    </location>
    <ligand>
        <name>Mg(2+)</name>
        <dbReference type="ChEBI" id="CHEBI:18420"/>
        <label>1</label>
    </ligand>
</feature>
<dbReference type="PROSITE" id="PS50886">
    <property type="entry name" value="TRBD"/>
    <property type="match status" value="1"/>
</dbReference>
<evidence type="ECO:0000256" key="19">
    <source>
        <dbReference type="RuleBase" id="RU000336"/>
    </source>
</evidence>
<dbReference type="Pfam" id="PF01588">
    <property type="entry name" value="tRNA_bind"/>
    <property type="match status" value="1"/>
</dbReference>
<name>A0A6N3DRM6_9FIRM</name>
<evidence type="ECO:0000256" key="11">
    <source>
        <dbReference type="ARBA" id="ARBA00022842"/>
    </source>
</evidence>
<keyword evidence="7 17" id="KW-0436">Ligase</keyword>
<comment type="cofactor">
    <cofactor evidence="17 19">
        <name>Mg(2+)</name>
        <dbReference type="ChEBI" id="CHEBI:18420"/>
    </cofactor>
    <text evidence="17 19">Binds 3 Mg(2+) ions per subunit.</text>
</comment>
<comment type="catalytic activity">
    <reaction evidence="15">
        <text>tRNA(Met) + L-methionine + ATP = L-methionyl-tRNA(Met) + AMP + diphosphate</text>
        <dbReference type="Rhea" id="RHEA:13481"/>
        <dbReference type="Rhea" id="RHEA-COMP:9667"/>
        <dbReference type="Rhea" id="RHEA-COMP:9698"/>
        <dbReference type="ChEBI" id="CHEBI:30616"/>
        <dbReference type="ChEBI" id="CHEBI:33019"/>
        <dbReference type="ChEBI" id="CHEBI:57844"/>
        <dbReference type="ChEBI" id="CHEBI:78442"/>
        <dbReference type="ChEBI" id="CHEBI:78530"/>
        <dbReference type="ChEBI" id="CHEBI:456215"/>
        <dbReference type="EC" id="6.1.1.10"/>
    </reaction>
</comment>
<evidence type="ECO:0000256" key="16">
    <source>
        <dbReference type="ARBA" id="ARBA00048573"/>
    </source>
</evidence>
<dbReference type="GO" id="GO:0005524">
    <property type="term" value="F:ATP binding"/>
    <property type="evidence" value="ECO:0007669"/>
    <property type="project" value="UniProtKB-UniRule"/>
</dbReference>
<evidence type="ECO:0000256" key="2">
    <source>
        <dbReference type="ARBA" id="ARBA00004496"/>
    </source>
</evidence>
<dbReference type="GO" id="GO:0004825">
    <property type="term" value="F:methionine-tRNA ligase activity"/>
    <property type="evidence" value="ECO:0007669"/>
    <property type="project" value="UniProtKB-EC"/>
</dbReference>
<keyword evidence="14 17" id="KW-0030">Aminoacyl-tRNA synthetase</keyword>
<dbReference type="PANTHER" id="PTHR42918">
    <property type="entry name" value="LYSYL-TRNA SYNTHETASE"/>
    <property type="match status" value="1"/>
</dbReference>
<dbReference type="InterPro" id="IPR002313">
    <property type="entry name" value="Lys-tRNA-ligase_II"/>
</dbReference>
<evidence type="ECO:0000256" key="7">
    <source>
        <dbReference type="ARBA" id="ARBA00022598"/>
    </source>
</evidence>
<evidence type="ECO:0000256" key="13">
    <source>
        <dbReference type="ARBA" id="ARBA00022917"/>
    </source>
</evidence>
<dbReference type="InterPro" id="IPR012340">
    <property type="entry name" value="NA-bd_OB-fold"/>
</dbReference>
<evidence type="ECO:0000256" key="4">
    <source>
        <dbReference type="ARBA" id="ARBA00011738"/>
    </source>
</evidence>
<comment type="function">
    <text evidence="1">Is required not only for elongation of protein synthesis but also for the initiation of all mRNA translation through initiator tRNA(fMet) aminoacylation.</text>
</comment>
<dbReference type="SUPFAM" id="SSF55681">
    <property type="entry name" value="Class II aaRS and biotin synthetases"/>
    <property type="match status" value="1"/>
</dbReference>
<feature type="domain" description="TRNA-binding" evidence="21">
    <location>
        <begin position="535"/>
        <end position="640"/>
    </location>
</feature>
<dbReference type="CDD" id="cd04322">
    <property type="entry name" value="LysRS_N"/>
    <property type="match status" value="1"/>
</dbReference>
<keyword evidence="5 17" id="KW-0963">Cytoplasm</keyword>
<keyword evidence="13 17" id="KW-0648">Protein biosynthesis</keyword>
<comment type="catalytic activity">
    <reaction evidence="16 17 19">
        <text>tRNA(Lys) + L-lysine + ATP = L-lysyl-tRNA(Lys) + AMP + diphosphate</text>
        <dbReference type="Rhea" id="RHEA:20792"/>
        <dbReference type="Rhea" id="RHEA-COMP:9696"/>
        <dbReference type="Rhea" id="RHEA-COMP:9697"/>
        <dbReference type="ChEBI" id="CHEBI:30616"/>
        <dbReference type="ChEBI" id="CHEBI:32551"/>
        <dbReference type="ChEBI" id="CHEBI:33019"/>
        <dbReference type="ChEBI" id="CHEBI:78442"/>
        <dbReference type="ChEBI" id="CHEBI:78529"/>
        <dbReference type="ChEBI" id="CHEBI:456215"/>
        <dbReference type="EC" id="6.1.1.6"/>
    </reaction>
</comment>
<protein>
    <recommendedName>
        <fullName evidence="17">Lysine--tRNA ligase</fullName>
        <ecNumber evidence="17">6.1.1.6</ecNumber>
    </recommendedName>
    <alternativeName>
        <fullName evidence="17">Lysyl-tRNA synthetase</fullName>
        <shortName evidence="17">LysRS</shortName>
    </alternativeName>
</protein>
<evidence type="ECO:0000256" key="6">
    <source>
        <dbReference type="ARBA" id="ARBA00022555"/>
    </source>
</evidence>
<dbReference type="FunFam" id="2.40.50.140:FF:000024">
    <property type="entry name" value="Lysine--tRNA ligase"/>
    <property type="match status" value="1"/>
</dbReference>
<dbReference type="EMBL" id="CACRUP010000025">
    <property type="protein sequence ID" value="VYU29968.1"/>
    <property type="molecule type" value="Genomic_DNA"/>
</dbReference>
<evidence type="ECO:0000256" key="3">
    <source>
        <dbReference type="ARBA" id="ARBA00008226"/>
    </source>
</evidence>
<keyword evidence="8 17" id="KW-0479">Metal-binding</keyword>
<dbReference type="GO" id="GO:0004824">
    <property type="term" value="F:lysine-tRNA ligase activity"/>
    <property type="evidence" value="ECO:0007669"/>
    <property type="project" value="UniProtKB-UniRule"/>
</dbReference>
<comment type="similarity">
    <text evidence="3 17">Belongs to the class-II aminoacyl-tRNA synthetase family.</text>
</comment>
<evidence type="ECO:0000256" key="17">
    <source>
        <dbReference type="HAMAP-Rule" id="MF_00252"/>
    </source>
</evidence>
<evidence type="ECO:0000256" key="14">
    <source>
        <dbReference type="ARBA" id="ARBA00023146"/>
    </source>
</evidence>
<evidence type="ECO:0000256" key="8">
    <source>
        <dbReference type="ARBA" id="ARBA00022723"/>
    </source>
</evidence>
<dbReference type="Gene3D" id="3.30.930.10">
    <property type="entry name" value="Bira Bifunctional Protein, Domain 2"/>
    <property type="match status" value="1"/>
</dbReference>
<keyword evidence="12 18" id="KW-0694">RNA-binding</keyword>
<evidence type="ECO:0000256" key="15">
    <source>
        <dbReference type="ARBA" id="ARBA00047364"/>
    </source>
</evidence>
<dbReference type="InterPro" id="IPR004364">
    <property type="entry name" value="Aa-tRNA-synt_II"/>
</dbReference>
<evidence type="ECO:0000256" key="12">
    <source>
        <dbReference type="ARBA" id="ARBA00022884"/>
    </source>
</evidence>
<dbReference type="AlphaFoldDB" id="A0A6N3DRM6"/>
<dbReference type="PRINTS" id="PR00982">
    <property type="entry name" value="TRNASYNTHLYS"/>
</dbReference>
<dbReference type="HAMAP" id="MF_00252">
    <property type="entry name" value="Lys_tRNA_synth_class2"/>
    <property type="match status" value="1"/>
</dbReference>
<evidence type="ECO:0000256" key="9">
    <source>
        <dbReference type="ARBA" id="ARBA00022741"/>
    </source>
</evidence>
<dbReference type="InterPro" id="IPR004365">
    <property type="entry name" value="NA-bd_OB_tRNA"/>
</dbReference>
<feature type="binding site" evidence="17">
    <location>
        <position position="401"/>
    </location>
    <ligand>
        <name>Mg(2+)</name>
        <dbReference type="ChEBI" id="CHEBI:18420"/>
        <label>1</label>
    </ligand>
</feature>
<keyword evidence="10 17" id="KW-0067">ATP-binding</keyword>
<keyword evidence="9 17" id="KW-0547">Nucleotide-binding</keyword>
<dbReference type="CDD" id="cd02800">
    <property type="entry name" value="tRNA_bind_EcMetRS_like"/>
    <property type="match status" value="1"/>
</dbReference>
<evidence type="ECO:0000256" key="10">
    <source>
        <dbReference type="ARBA" id="ARBA00022840"/>
    </source>
</evidence>
<dbReference type="NCBIfam" id="NF001756">
    <property type="entry name" value="PRK00484.1"/>
    <property type="match status" value="1"/>
</dbReference>
<dbReference type="NCBIfam" id="TIGR00499">
    <property type="entry name" value="lysS_bact"/>
    <property type="match status" value="1"/>
</dbReference>
<keyword evidence="11 17" id="KW-0460">Magnesium</keyword>
<dbReference type="InterPro" id="IPR004495">
    <property type="entry name" value="Met-tRNA-synth_bsu_C"/>
</dbReference>
<sequence>MKKTEDANLNEMLLLKRQKLDELRNEGKDPFVNESYDVTARSKDIKEEFKEDEEREVSIAGRVMSKRRHGKICFLDVRDSVGTIQVFARKDVLEDKYEEVKGLDIGDIIGVKGLVFKTEAGEITVRATDLTLLSKSLQILPEKFHGLKDPDLRYRQRYVDLIVNPEVKDVFIKRNKIIKKIREFLDNLGFLEVETPILGTVAGGANARPFYTHHNTLDIDMQLRIANELFLKRLIVGGFEKVYEMGKMFRNEGMDPKHNPEFTNIELYQAYVDYEEMMRITENLFEYVALEVLGTDTINYQGTEISLKAPWKRITMIDAVKKYADVDFNEIDTDEKAREIAREKGLEISDHDTWGKILSEMFEEFCEEHLVEPTFVIGHPVEVSPLAKRNPKDPRLTQRFEAFINTWEFANAFSELNDPIDQRERFEAQVAEKEAGDDEAHPMDSDFINAIEVGLPPTGGLGIGVDRMIVLLTDQPSIRDVLLFPTMKPIGLEKAENGGLSKETYETYDKLTTEEIDLSKVKVEPLFEDMVDFETFSKSDFRVVKVKNCEEVPKSKKLLKFTLDDGSEKERVILSGIKEYYSAESLIGKTLLAICNLPPRKMMGIDSEGMIISAICEYDGEEKLNLIMLDDNIPAGSKLY</sequence>
<dbReference type="GO" id="GO:0005829">
    <property type="term" value="C:cytosol"/>
    <property type="evidence" value="ECO:0007669"/>
    <property type="project" value="TreeGrafter"/>
</dbReference>
<dbReference type="InterPro" id="IPR002547">
    <property type="entry name" value="tRNA-bd_dom"/>
</dbReference>
<proteinExistence type="inferred from homology"/>
<evidence type="ECO:0000256" key="1">
    <source>
        <dbReference type="ARBA" id="ARBA00003314"/>
    </source>
</evidence>
<dbReference type="GO" id="GO:0006430">
    <property type="term" value="P:lysyl-tRNA aminoacylation"/>
    <property type="evidence" value="ECO:0007669"/>
    <property type="project" value="UniProtKB-UniRule"/>
</dbReference>
<dbReference type="SUPFAM" id="SSF50249">
    <property type="entry name" value="Nucleic acid-binding proteins"/>
    <property type="match status" value="2"/>
</dbReference>
<evidence type="ECO:0000259" key="21">
    <source>
        <dbReference type="PROSITE" id="PS50886"/>
    </source>
</evidence>
<evidence type="ECO:0000313" key="22">
    <source>
        <dbReference type="EMBL" id="VYU29968.1"/>
    </source>
</evidence>
<dbReference type="Gene3D" id="2.40.50.140">
    <property type="entry name" value="Nucleic acid-binding proteins"/>
    <property type="match status" value="2"/>
</dbReference>
<evidence type="ECO:0000256" key="5">
    <source>
        <dbReference type="ARBA" id="ARBA00022490"/>
    </source>
</evidence>
<dbReference type="InterPro" id="IPR018149">
    <property type="entry name" value="Lys-tRNA-synth_II_C"/>
</dbReference>
<dbReference type="EC" id="6.1.1.6" evidence="17"/>
<dbReference type="Pfam" id="PF00152">
    <property type="entry name" value="tRNA-synt_2"/>
    <property type="match status" value="1"/>
</dbReference>
<dbReference type="InterPro" id="IPR006195">
    <property type="entry name" value="aa-tRNA-synth_II"/>
</dbReference>
<dbReference type="FunFam" id="2.40.50.140:FF:000042">
    <property type="entry name" value="Methionine--tRNA ligase"/>
    <property type="match status" value="1"/>
</dbReference>
<dbReference type="FunFam" id="3.30.930.10:FF:000001">
    <property type="entry name" value="Lysine--tRNA ligase"/>
    <property type="match status" value="1"/>
</dbReference>
<accession>A0A6N3DRM6</accession>
<dbReference type="Pfam" id="PF01336">
    <property type="entry name" value="tRNA_anti-codon"/>
    <property type="match status" value="1"/>
</dbReference>
<comment type="subunit">
    <text evidence="4 17">Homodimer.</text>
</comment>
<dbReference type="PROSITE" id="PS50862">
    <property type="entry name" value="AA_TRNA_LIGASE_II"/>
    <property type="match status" value="1"/>
</dbReference>
<reference evidence="22" key="1">
    <citation type="submission" date="2019-11" db="EMBL/GenBank/DDBJ databases">
        <authorList>
            <person name="Feng L."/>
        </authorList>
    </citation>
    <scope>NUCLEOTIDE SEQUENCE</scope>
    <source>
        <strain evidence="22">PgorbachiiLFYP46</strain>
    </source>
</reference>